<feature type="compositionally biased region" description="Low complexity" evidence="3">
    <location>
        <begin position="391"/>
        <end position="400"/>
    </location>
</feature>
<accession>A0A7Y6NQ54</accession>
<evidence type="ECO:0000313" key="6">
    <source>
        <dbReference type="Proteomes" id="UP000529637"/>
    </source>
</evidence>
<dbReference type="EMBL" id="JABWMJ010000007">
    <property type="protein sequence ID" value="NUZ07260.1"/>
    <property type="molecule type" value="Genomic_DNA"/>
</dbReference>
<dbReference type="GO" id="GO:0004789">
    <property type="term" value="F:thiamine-phosphate diphosphorylase activity"/>
    <property type="evidence" value="ECO:0007669"/>
    <property type="project" value="TreeGrafter"/>
</dbReference>
<dbReference type="InterPro" id="IPR036206">
    <property type="entry name" value="ThiamineP_synth_sf"/>
</dbReference>
<dbReference type="InterPro" id="IPR022998">
    <property type="entry name" value="ThiamineP_synth_TenI"/>
</dbReference>
<gene>
    <name evidence="5" type="ORF">HQN59_15975</name>
</gene>
<feature type="region of interest" description="Disordered" evidence="3">
    <location>
        <begin position="363"/>
        <end position="409"/>
    </location>
</feature>
<comment type="pathway">
    <text evidence="1">Cofactor biosynthesis; thiamine diphosphate biosynthesis.</text>
</comment>
<proteinExistence type="predicted"/>
<evidence type="ECO:0000313" key="5">
    <source>
        <dbReference type="EMBL" id="NUZ07260.1"/>
    </source>
</evidence>
<dbReference type="GO" id="GO:0009228">
    <property type="term" value="P:thiamine biosynthetic process"/>
    <property type="evidence" value="ECO:0007669"/>
    <property type="project" value="UniProtKB-KW"/>
</dbReference>
<dbReference type="PANTHER" id="PTHR20857:SF15">
    <property type="entry name" value="THIAMINE-PHOSPHATE SYNTHASE"/>
    <property type="match status" value="1"/>
</dbReference>
<reference evidence="5 6" key="1">
    <citation type="submission" date="2020-06" db="EMBL/GenBank/DDBJ databases">
        <title>Schlegella sp. ID0723 isolated from air conditioner.</title>
        <authorList>
            <person name="Kim D.Y."/>
            <person name="Kim D.-U."/>
        </authorList>
    </citation>
    <scope>NUCLEOTIDE SEQUENCE [LARGE SCALE GENOMIC DNA]</scope>
    <source>
        <strain evidence="5 6">ID0723</strain>
    </source>
</reference>
<dbReference type="GO" id="GO:0005737">
    <property type="term" value="C:cytoplasm"/>
    <property type="evidence" value="ECO:0007669"/>
    <property type="project" value="TreeGrafter"/>
</dbReference>
<dbReference type="PANTHER" id="PTHR20857">
    <property type="entry name" value="THIAMINE-PHOSPHATE PYROPHOSPHORYLASE"/>
    <property type="match status" value="1"/>
</dbReference>
<dbReference type="AlphaFoldDB" id="A0A7Y6NQ54"/>
<keyword evidence="2" id="KW-0784">Thiamine biosynthesis</keyword>
<dbReference type="InterPro" id="IPR013785">
    <property type="entry name" value="Aldolase_TIM"/>
</dbReference>
<sequence length="409" mass="41666">MSARTFDGAVCVIERRGDAALQVHARAAAAVTTASPRAALAALGRAADAVPAAPALAGALRDAGARAVWVLGDAGAPDWIDTRHACGWLRRDLGGGGTSAARCAEPLLDALAAGFVDADAVIAATLQIQGALDGGDARALPLLSWGDEPVEPPPAAPGSQASLGLYAIVDSAARVRQVLDAGVRTVQLRIKTPPEPGTAWLAALRSEIAASVAAARAASAELFVNDHWQLAAELGAGGVHLGQEDLLGLGRDGRQALRATGMALGVSSHSLWELCRALALGPGYVACGPVWPTLTKEMPWRPQGMDNLAWWCRMAGVPVVAIGGILEPAQVAEAAACGAAGVCIVRGLGDDPRRTAPTLQRALEAGRERARSEPPPLRTLHPSLPADHDPAAGASVAARRAPADLGASA</sequence>
<dbReference type="Pfam" id="PF02581">
    <property type="entry name" value="TMP-TENI"/>
    <property type="match status" value="1"/>
</dbReference>
<dbReference type="CDD" id="cd00564">
    <property type="entry name" value="TMP_TenI"/>
    <property type="match status" value="1"/>
</dbReference>
<evidence type="ECO:0000259" key="4">
    <source>
        <dbReference type="Pfam" id="PF02581"/>
    </source>
</evidence>
<protein>
    <submittedName>
        <fullName evidence="5">Thiamine phosphate synthase</fullName>
    </submittedName>
</protein>
<evidence type="ECO:0000256" key="3">
    <source>
        <dbReference type="SAM" id="MobiDB-lite"/>
    </source>
</evidence>
<keyword evidence="6" id="KW-1185">Reference proteome</keyword>
<comment type="caution">
    <text evidence="5">The sequence shown here is derived from an EMBL/GenBank/DDBJ whole genome shotgun (WGS) entry which is preliminary data.</text>
</comment>
<name>A0A7Y6NQ54_9BURK</name>
<feature type="domain" description="Thiamine phosphate synthase/TenI" evidence="4">
    <location>
        <begin position="170"/>
        <end position="347"/>
    </location>
</feature>
<dbReference type="Proteomes" id="UP000529637">
    <property type="component" value="Unassembled WGS sequence"/>
</dbReference>
<evidence type="ECO:0000256" key="2">
    <source>
        <dbReference type="ARBA" id="ARBA00022977"/>
    </source>
</evidence>
<dbReference type="SUPFAM" id="SSF51391">
    <property type="entry name" value="Thiamin phosphate synthase"/>
    <property type="match status" value="1"/>
</dbReference>
<dbReference type="Gene3D" id="3.20.20.70">
    <property type="entry name" value="Aldolase class I"/>
    <property type="match status" value="1"/>
</dbReference>
<organism evidence="5 6">
    <name type="scientific">Piscinibacter koreensis</name>
    <dbReference type="NCBI Taxonomy" id="2742824"/>
    <lineage>
        <taxon>Bacteria</taxon>
        <taxon>Pseudomonadati</taxon>
        <taxon>Pseudomonadota</taxon>
        <taxon>Betaproteobacteria</taxon>
        <taxon>Burkholderiales</taxon>
        <taxon>Sphaerotilaceae</taxon>
        <taxon>Piscinibacter</taxon>
    </lineage>
</organism>
<evidence type="ECO:0000256" key="1">
    <source>
        <dbReference type="ARBA" id="ARBA00004948"/>
    </source>
</evidence>
<dbReference type="RefSeq" id="WP_176070111.1">
    <property type="nucleotide sequence ID" value="NZ_JABWMJ010000007.1"/>
</dbReference>